<dbReference type="EMBL" id="ANIZ01001776">
    <property type="protein sequence ID" value="ETI44818.1"/>
    <property type="molecule type" value="Genomic_DNA"/>
</dbReference>
<organism evidence="1 2">
    <name type="scientific">Phytophthora nicotianae P1569</name>
    <dbReference type="NCBI Taxonomy" id="1317065"/>
    <lineage>
        <taxon>Eukaryota</taxon>
        <taxon>Sar</taxon>
        <taxon>Stramenopiles</taxon>
        <taxon>Oomycota</taxon>
        <taxon>Peronosporomycetes</taxon>
        <taxon>Peronosporales</taxon>
        <taxon>Peronosporaceae</taxon>
        <taxon>Phytophthora</taxon>
    </lineage>
</organism>
<keyword evidence="2" id="KW-1185">Reference proteome</keyword>
<dbReference type="AlphaFoldDB" id="V9F244"/>
<gene>
    <name evidence="1" type="ORF">F443_10511</name>
</gene>
<proteinExistence type="predicted"/>
<accession>V9F244</accession>
<protein>
    <submittedName>
        <fullName evidence="1">Uncharacterized protein</fullName>
    </submittedName>
</protein>
<comment type="caution">
    <text evidence="1">The sequence shown here is derived from an EMBL/GenBank/DDBJ whole genome shotgun (WGS) entry which is preliminary data.</text>
</comment>
<sequence>MEPSINSYDISWDDSITLDINGACLEDDMFLNGSELEDGLFEEVFGSDDSGGGDNQ</sequence>
<evidence type="ECO:0000313" key="2">
    <source>
        <dbReference type="Proteomes" id="UP000018721"/>
    </source>
</evidence>
<name>V9F244_PHYNI</name>
<evidence type="ECO:0000313" key="1">
    <source>
        <dbReference type="EMBL" id="ETI44818.1"/>
    </source>
</evidence>
<dbReference type="HOGENOM" id="CLU_3018458_0_0_1"/>
<reference evidence="1 2" key="1">
    <citation type="submission" date="2013-11" db="EMBL/GenBank/DDBJ databases">
        <title>The Genome Sequence of Phytophthora parasitica P1569.</title>
        <authorList>
            <consortium name="The Broad Institute Genomics Platform"/>
            <person name="Russ C."/>
            <person name="Tyler B."/>
            <person name="Panabieres F."/>
            <person name="Shan W."/>
            <person name="Tripathy S."/>
            <person name="Grunwald N."/>
            <person name="Machado M."/>
            <person name="Johnson C.S."/>
            <person name="Arredondo F."/>
            <person name="Hong C."/>
            <person name="Coffey M."/>
            <person name="Young S.K."/>
            <person name="Zeng Q."/>
            <person name="Gargeya S."/>
            <person name="Fitzgerald M."/>
            <person name="Abouelleil A."/>
            <person name="Alvarado L."/>
            <person name="Chapman S.B."/>
            <person name="Gainer-Dewar J."/>
            <person name="Goldberg J."/>
            <person name="Griggs A."/>
            <person name="Gujja S."/>
            <person name="Hansen M."/>
            <person name="Howarth C."/>
            <person name="Imamovic A."/>
            <person name="Ireland A."/>
            <person name="Larimer J."/>
            <person name="McCowan C."/>
            <person name="Murphy C."/>
            <person name="Pearson M."/>
            <person name="Poon T.W."/>
            <person name="Priest M."/>
            <person name="Roberts A."/>
            <person name="Saif S."/>
            <person name="Shea T."/>
            <person name="Sykes S."/>
            <person name="Wortman J."/>
            <person name="Nusbaum C."/>
            <person name="Birren B."/>
        </authorList>
    </citation>
    <scope>NUCLEOTIDE SEQUENCE [LARGE SCALE GENOMIC DNA]</scope>
    <source>
        <strain evidence="1 2">P1569</strain>
    </source>
</reference>
<dbReference type="Proteomes" id="UP000018721">
    <property type="component" value="Unassembled WGS sequence"/>
</dbReference>